<dbReference type="InterPro" id="IPR000210">
    <property type="entry name" value="BTB/POZ_dom"/>
</dbReference>
<evidence type="ECO:0000313" key="5">
    <source>
        <dbReference type="EMBL" id="CAB9529584.1"/>
    </source>
</evidence>
<feature type="region of interest" description="Disordered" evidence="3">
    <location>
        <begin position="371"/>
        <end position="393"/>
    </location>
</feature>
<evidence type="ECO:0000259" key="4">
    <source>
        <dbReference type="PROSITE" id="PS50097"/>
    </source>
</evidence>
<gene>
    <name evidence="5" type="ORF">SEMRO_2552_G330990.1</name>
</gene>
<keyword evidence="1" id="KW-0880">Kelch repeat</keyword>
<dbReference type="SMART" id="SM00225">
    <property type="entry name" value="BTB"/>
    <property type="match status" value="1"/>
</dbReference>
<feature type="domain" description="BTB" evidence="4">
    <location>
        <begin position="29"/>
        <end position="96"/>
    </location>
</feature>
<dbReference type="PANTHER" id="PTHR45632:SF3">
    <property type="entry name" value="KELCH-LIKE PROTEIN 32"/>
    <property type="match status" value="1"/>
</dbReference>
<dbReference type="PROSITE" id="PS50097">
    <property type="entry name" value="BTB"/>
    <property type="match status" value="1"/>
</dbReference>
<name>A0A9N8F121_9STRA</name>
<keyword evidence="6" id="KW-1185">Reference proteome</keyword>
<dbReference type="Gene3D" id="3.30.710.10">
    <property type="entry name" value="Potassium Channel Kv1.1, Chain A"/>
    <property type="match status" value="1"/>
</dbReference>
<dbReference type="AlphaFoldDB" id="A0A9N8F121"/>
<sequence>MASLKNDDNDKEVSLKEMLASFLTDEALNDVSLKGSDGEVVSANRFILSARSPVFRGMFLGKFREASSPVVQLDFQGNILMAVVEYILTDAAKMVNCKKRKSTDSPVADSQQIQALASLAEAAVYFHLPGLRKSVLAKFEEIWDADPCSSFAIFQAFKVAFPSMSPMLAEKAMSYVRTTPFKSIRAEHVDCLSSDVLEEILKDKKMETTEYQLFQIIVLWRKGDDKRLMAAKDLTKHISFKKIEPELLSTTITASGLVKIRQLCQAFKHQALQLKKASSSPTSFSTVRYNPWTTLFPAFGVNPTEIKVVGAGSEVVNGIYKKSGSHWLIHTKHRTQEFRLHRGHLCDHDRFRITAATGLVGSRKSFYTVRSQGNTDIPPSKGWESIESGTDPPPKLYYKF</sequence>
<dbReference type="EMBL" id="CAICTM010002550">
    <property type="protein sequence ID" value="CAB9529584.1"/>
    <property type="molecule type" value="Genomic_DNA"/>
</dbReference>
<dbReference type="SUPFAM" id="SSF54695">
    <property type="entry name" value="POZ domain"/>
    <property type="match status" value="1"/>
</dbReference>
<protein>
    <recommendedName>
        <fullName evidence="4">BTB domain-containing protein</fullName>
    </recommendedName>
</protein>
<comment type="caution">
    <text evidence="5">The sequence shown here is derived from an EMBL/GenBank/DDBJ whole genome shotgun (WGS) entry which is preliminary data.</text>
</comment>
<dbReference type="Gene3D" id="1.25.40.420">
    <property type="match status" value="1"/>
</dbReference>
<evidence type="ECO:0000256" key="3">
    <source>
        <dbReference type="SAM" id="MobiDB-lite"/>
    </source>
</evidence>
<accession>A0A9N8F121</accession>
<proteinExistence type="predicted"/>
<dbReference type="InterPro" id="IPR011333">
    <property type="entry name" value="SKP1/BTB/POZ_sf"/>
</dbReference>
<evidence type="ECO:0000313" key="6">
    <source>
        <dbReference type="Proteomes" id="UP001153069"/>
    </source>
</evidence>
<reference evidence="5" key="1">
    <citation type="submission" date="2020-06" db="EMBL/GenBank/DDBJ databases">
        <authorList>
            <consortium name="Plant Systems Biology data submission"/>
        </authorList>
    </citation>
    <scope>NUCLEOTIDE SEQUENCE</scope>
    <source>
        <strain evidence="5">D6</strain>
    </source>
</reference>
<organism evidence="5 6">
    <name type="scientific">Seminavis robusta</name>
    <dbReference type="NCBI Taxonomy" id="568900"/>
    <lineage>
        <taxon>Eukaryota</taxon>
        <taxon>Sar</taxon>
        <taxon>Stramenopiles</taxon>
        <taxon>Ochrophyta</taxon>
        <taxon>Bacillariophyta</taxon>
        <taxon>Bacillariophyceae</taxon>
        <taxon>Bacillariophycidae</taxon>
        <taxon>Naviculales</taxon>
        <taxon>Naviculaceae</taxon>
        <taxon>Seminavis</taxon>
    </lineage>
</organism>
<dbReference type="Proteomes" id="UP001153069">
    <property type="component" value="Unassembled WGS sequence"/>
</dbReference>
<dbReference type="Pfam" id="PF00651">
    <property type="entry name" value="BTB"/>
    <property type="match status" value="1"/>
</dbReference>
<dbReference type="OrthoDB" id="6359816at2759"/>
<evidence type="ECO:0000256" key="1">
    <source>
        <dbReference type="ARBA" id="ARBA00022441"/>
    </source>
</evidence>
<keyword evidence="2" id="KW-0677">Repeat</keyword>
<evidence type="ECO:0000256" key="2">
    <source>
        <dbReference type="ARBA" id="ARBA00022737"/>
    </source>
</evidence>
<dbReference type="PANTHER" id="PTHR45632">
    <property type="entry name" value="LD33804P"/>
    <property type="match status" value="1"/>
</dbReference>